<evidence type="ECO:0000313" key="7">
    <source>
        <dbReference type="EMBL" id="KAG6389944.1"/>
    </source>
</evidence>
<dbReference type="SUPFAM" id="SSF54171">
    <property type="entry name" value="DNA-binding domain"/>
    <property type="match status" value="1"/>
</dbReference>
<evidence type="ECO:0000256" key="5">
    <source>
        <dbReference type="ARBA" id="ARBA00023242"/>
    </source>
</evidence>
<dbReference type="Gene3D" id="3.30.730.10">
    <property type="entry name" value="AP2/ERF domain"/>
    <property type="match status" value="1"/>
</dbReference>
<reference evidence="7" key="1">
    <citation type="submission" date="2018-01" db="EMBL/GenBank/DDBJ databases">
        <authorList>
            <person name="Mao J.F."/>
        </authorList>
    </citation>
    <scope>NUCLEOTIDE SEQUENCE</scope>
    <source>
        <strain evidence="7">Huo1</strain>
        <tissue evidence="7">Leaf</tissue>
    </source>
</reference>
<dbReference type="PANTHER" id="PTHR31194">
    <property type="entry name" value="SHN SHINE , DNA BINDING / TRANSCRIPTION FACTOR"/>
    <property type="match status" value="1"/>
</dbReference>
<keyword evidence="5" id="KW-0539">Nucleus</keyword>
<keyword evidence="8" id="KW-1185">Reference proteome</keyword>
<dbReference type="CDD" id="cd00018">
    <property type="entry name" value="AP2"/>
    <property type="match status" value="1"/>
</dbReference>
<evidence type="ECO:0000256" key="4">
    <source>
        <dbReference type="ARBA" id="ARBA00023163"/>
    </source>
</evidence>
<gene>
    <name evidence="7" type="ORF">SASPL_151419</name>
</gene>
<dbReference type="InterPro" id="IPR016177">
    <property type="entry name" value="DNA-bd_dom_sf"/>
</dbReference>
<dbReference type="AlphaFoldDB" id="A0A8X8W8T2"/>
<dbReference type="GO" id="GO:0003677">
    <property type="term" value="F:DNA binding"/>
    <property type="evidence" value="ECO:0007669"/>
    <property type="project" value="UniProtKB-KW"/>
</dbReference>
<keyword evidence="2" id="KW-0805">Transcription regulation</keyword>
<dbReference type="InterPro" id="IPR036955">
    <property type="entry name" value="AP2/ERF_dom_sf"/>
</dbReference>
<evidence type="ECO:0000313" key="8">
    <source>
        <dbReference type="Proteomes" id="UP000298416"/>
    </source>
</evidence>
<reference evidence="7" key="2">
    <citation type="submission" date="2020-08" db="EMBL/GenBank/DDBJ databases">
        <title>Plant Genome Project.</title>
        <authorList>
            <person name="Zhang R.-G."/>
        </authorList>
    </citation>
    <scope>NUCLEOTIDE SEQUENCE</scope>
    <source>
        <strain evidence="7">Huo1</strain>
        <tissue evidence="7">Leaf</tissue>
    </source>
</reference>
<organism evidence="7">
    <name type="scientific">Salvia splendens</name>
    <name type="common">Scarlet sage</name>
    <dbReference type="NCBI Taxonomy" id="180675"/>
    <lineage>
        <taxon>Eukaryota</taxon>
        <taxon>Viridiplantae</taxon>
        <taxon>Streptophyta</taxon>
        <taxon>Embryophyta</taxon>
        <taxon>Tracheophyta</taxon>
        <taxon>Spermatophyta</taxon>
        <taxon>Magnoliopsida</taxon>
        <taxon>eudicotyledons</taxon>
        <taxon>Gunneridae</taxon>
        <taxon>Pentapetalae</taxon>
        <taxon>asterids</taxon>
        <taxon>lamiids</taxon>
        <taxon>Lamiales</taxon>
        <taxon>Lamiaceae</taxon>
        <taxon>Nepetoideae</taxon>
        <taxon>Mentheae</taxon>
        <taxon>Salviinae</taxon>
        <taxon>Salvia</taxon>
        <taxon>Salvia subgen. Calosphace</taxon>
        <taxon>core Calosphace</taxon>
    </lineage>
</organism>
<dbReference type="SMART" id="SM00380">
    <property type="entry name" value="AP2"/>
    <property type="match status" value="1"/>
</dbReference>
<dbReference type="EMBL" id="PNBA02000020">
    <property type="protein sequence ID" value="KAG6389944.1"/>
    <property type="molecule type" value="Genomic_DNA"/>
</dbReference>
<proteinExistence type="predicted"/>
<protein>
    <recommendedName>
        <fullName evidence="6">AP2/ERF domain-containing protein</fullName>
    </recommendedName>
</protein>
<dbReference type="Proteomes" id="UP000298416">
    <property type="component" value="Unassembled WGS sequence"/>
</dbReference>
<evidence type="ECO:0000256" key="3">
    <source>
        <dbReference type="ARBA" id="ARBA00023125"/>
    </source>
</evidence>
<name>A0A8X8W8T2_SALSN</name>
<dbReference type="Pfam" id="PF00847">
    <property type="entry name" value="AP2"/>
    <property type="match status" value="1"/>
</dbReference>
<comment type="caution">
    <text evidence="7">The sequence shown here is derived from an EMBL/GenBank/DDBJ whole genome shotgun (WGS) entry which is preliminary data.</text>
</comment>
<comment type="subcellular location">
    <subcellularLocation>
        <location evidence="1">Nucleus</location>
    </subcellularLocation>
</comment>
<keyword evidence="3" id="KW-0238">DNA-binding</keyword>
<accession>A0A8X8W8T2</accession>
<feature type="domain" description="AP2/ERF" evidence="6">
    <location>
        <begin position="160"/>
        <end position="219"/>
    </location>
</feature>
<dbReference type="GO" id="GO:0005634">
    <property type="term" value="C:nucleus"/>
    <property type="evidence" value="ECO:0007669"/>
    <property type="project" value="UniProtKB-SubCell"/>
</dbReference>
<evidence type="ECO:0000256" key="1">
    <source>
        <dbReference type="ARBA" id="ARBA00004123"/>
    </source>
</evidence>
<dbReference type="GO" id="GO:0003700">
    <property type="term" value="F:DNA-binding transcription factor activity"/>
    <property type="evidence" value="ECO:0007669"/>
    <property type="project" value="InterPro"/>
</dbReference>
<dbReference type="InterPro" id="IPR050913">
    <property type="entry name" value="AP2/ERF_ERF"/>
</dbReference>
<dbReference type="InterPro" id="IPR001471">
    <property type="entry name" value="AP2/ERF_dom"/>
</dbReference>
<dbReference type="PANTHER" id="PTHR31194:SF62">
    <property type="entry name" value="ETHYLENE-RESPONSIVE TRANSCRIPTION FACTOR ERF118"/>
    <property type="match status" value="1"/>
</dbReference>
<dbReference type="PROSITE" id="PS51032">
    <property type="entry name" value="AP2_ERF"/>
    <property type="match status" value="1"/>
</dbReference>
<evidence type="ECO:0000259" key="6">
    <source>
        <dbReference type="PROSITE" id="PS51032"/>
    </source>
</evidence>
<sequence length="380" mass="41546">MSASFDLVAVSGAVLKLCFSSIPSISVRFMRKALCCSIQQSDLSFSPTVSMRLRPKRTCTGVREREEMKAELRKPVLVKVRPEPVKPAMRKIRFVCDDPDATDSSDDERDGERRVKRVVHEVHFPLVNPKDLESESSESGFFKKKRSFSAAVEKNPAAGKYRGVRRRKWGKWAAEIRDPIQNKRVWLGTFGSAEEASRAYETKRLEFEASTFSSSENGSVVVLERVEKKVWRDNPVYASDEFSSGGGGIASQTSSSVMVAAESVGIASQTSSSAPAAMDSANNVMDDGLMGLAQIDLDVELEALVDGFVPCFDDFADDDLDDFPIFGFDDGEQGSALPDFDFDFDFEGGAMAWMDEAAPVAPGAMNGINGATPSFNIACL</sequence>
<keyword evidence="4" id="KW-0804">Transcription</keyword>
<dbReference type="PRINTS" id="PR00367">
    <property type="entry name" value="ETHRSPELEMNT"/>
</dbReference>
<evidence type="ECO:0000256" key="2">
    <source>
        <dbReference type="ARBA" id="ARBA00023015"/>
    </source>
</evidence>